<comment type="caution">
    <text evidence="2">The sequence shown here is derived from an EMBL/GenBank/DDBJ whole genome shotgun (WGS) entry which is preliminary data.</text>
</comment>
<feature type="chain" id="PRO_5046302594" evidence="1">
    <location>
        <begin position="21"/>
        <end position="97"/>
    </location>
</feature>
<feature type="signal peptide" evidence="1">
    <location>
        <begin position="1"/>
        <end position="20"/>
    </location>
</feature>
<sequence length="97" mass="10221">MRFTSTLAVALTATTPLVLASSGGSVEQRSDAAAAAAWTCTPAYNYCGWFLMHKNPADWDGVLDPDGLYQCLNGGVVNHLSTCINSCELLGPTAHCK</sequence>
<keyword evidence="1" id="KW-0732">Signal</keyword>
<organism evidence="2 3">
    <name type="scientific">Neurospora intermedia</name>
    <dbReference type="NCBI Taxonomy" id="5142"/>
    <lineage>
        <taxon>Eukaryota</taxon>
        <taxon>Fungi</taxon>
        <taxon>Dikarya</taxon>
        <taxon>Ascomycota</taxon>
        <taxon>Pezizomycotina</taxon>
        <taxon>Sordariomycetes</taxon>
        <taxon>Sordariomycetidae</taxon>
        <taxon>Sordariales</taxon>
        <taxon>Sordariaceae</taxon>
        <taxon>Neurospora</taxon>
    </lineage>
</organism>
<evidence type="ECO:0000313" key="2">
    <source>
        <dbReference type="EMBL" id="KAL0471528.1"/>
    </source>
</evidence>
<proteinExistence type="predicted"/>
<dbReference type="Proteomes" id="UP001451303">
    <property type="component" value="Unassembled WGS sequence"/>
</dbReference>
<evidence type="ECO:0000256" key="1">
    <source>
        <dbReference type="SAM" id="SignalP"/>
    </source>
</evidence>
<reference evidence="2 3" key="1">
    <citation type="submission" date="2023-09" db="EMBL/GenBank/DDBJ databases">
        <title>Multi-omics analysis of a traditional fermented food reveals byproduct-associated fungal strains for waste-to-food upcycling.</title>
        <authorList>
            <consortium name="Lawrence Berkeley National Laboratory"/>
            <person name="Rekdal V.M."/>
            <person name="Villalobos-Escobedo J.M."/>
            <person name="Rodriguez-Valeron N."/>
            <person name="Garcia M.O."/>
            <person name="Vasquez D.P."/>
            <person name="Damayanti I."/>
            <person name="Sorensen P.M."/>
            <person name="Baidoo E.E."/>
            <person name="De Carvalho A.C."/>
            <person name="Riley R."/>
            <person name="Lipzen A."/>
            <person name="He G."/>
            <person name="Yan M."/>
            <person name="Haridas S."/>
            <person name="Daum C."/>
            <person name="Yoshinaga Y."/>
            <person name="Ng V."/>
            <person name="Grigoriev I.V."/>
            <person name="Munk R."/>
            <person name="Nuraida L."/>
            <person name="Wijaya C.H."/>
            <person name="Morales P.-C."/>
            <person name="Keasling J.D."/>
        </authorList>
    </citation>
    <scope>NUCLEOTIDE SEQUENCE [LARGE SCALE GENOMIC DNA]</scope>
    <source>
        <strain evidence="2 3">FGSC 2613</strain>
    </source>
</reference>
<evidence type="ECO:0000313" key="3">
    <source>
        <dbReference type="Proteomes" id="UP001451303"/>
    </source>
</evidence>
<gene>
    <name evidence="2" type="ORF">QR685DRAFT_585160</name>
</gene>
<protein>
    <submittedName>
        <fullName evidence="2">Uncharacterized protein</fullName>
    </submittedName>
</protein>
<name>A0ABR3DI17_NEUIN</name>
<keyword evidence="3" id="KW-1185">Reference proteome</keyword>
<accession>A0ABR3DI17</accession>
<dbReference type="EMBL" id="JAVLET010000003">
    <property type="protein sequence ID" value="KAL0471528.1"/>
    <property type="molecule type" value="Genomic_DNA"/>
</dbReference>